<dbReference type="EMBL" id="GBXM01003697">
    <property type="protein sequence ID" value="JAI04881.1"/>
    <property type="molecule type" value="Transcribed_RNA"/>
</dbReference>
<reference evidence="1" key="1">
    <citation type="submission" date="2014-11" db="EMBL/GenBank/DDBJ databases">
        <authorList>
            <person name="Amaro Gonzalez C."/>
        </authorList>
    </citation>
    <scope>NUCLEOTIDE SEQUENCE</scope>
</reference>
<accession>A0A0E9XSQ6</accession>
<sequence>MATAVEKKLRYKNKNGLKTGYRNIFKKRGQWGGLRM</sequence>
<name>A0A0E9XSQ6_ANGAN</name>
<dbReference type="AlphaFoldDB" id="A0A0E9XSQ6"/>
<evidence type="ECO:0000313" key="1">
    <source>
        <dbReference type="EMBL" id="JAI04881.1"/>
    </source>
</evidence>
<proteinExistence type="predicted"/>
<reference evidence="1" key="2">
    <citation type="journal article" date="2015" name="Fish Shellfish Immunol.">
        <title>Early steps in the European eel (Anguilla anguilla)-Vibrio vulnificus interaction in the gills: Role of the RtxA13 toxin.</title>
        <authorList>
            <person name="Callol A."/>
            <person name="Pajuelo D."/>
            <person name="Ebbesson L."/>
            <person name="Teles M."/>
            <person name="MacKenzie S."/>
            <person name="Amaro C."/>
        </authorList>
    </citation>
    <scope>NUCLEOTIDE SEQUENCE</scope>
</reference>
<protein>
    <submittedName>
        <fullName evidence="1">Uncharacterized protein</fullName>
    </submittedName>
</protein>
<organism evidence="1">
    <name type="scientific">Anguilla anguilla</name>
    <name type="common">European freshwater eel</name>
    <name type="synonym">Muraena anguilla</name>
    <dbReference type="NCBI Taxonomy" id="7936"/>
    <lineage>
        <taxon>Eukaryota</taxon>
        <taxon>Metazoa</taxon>
        <taxon>Chordata</taxon>
        <taxon>Craniata</taxon>
        <taxon>Vertebrata</taxon>
        <taxon>Euteleostomi</taxon>
        <taxon>Actinopterygii</taxon>
        <taxon>Neopterygii</taxon>
        <taxon>Teleostei</taxon>
        <taxon>Anguilliformes</taxon>
        <taxon>Anguillidae</taxon>
        <taxon>Anguilla</taxon>
    </lineage>
</organism>